<dbReference type="GO" id="GO:0004315">
    <property type="term" value="F:3-oxoacyl-[acyl-carrier-protein] synthase activity"/>
    <property type="evidence" value="ECO:0007669"/>
    <property type="project" value="InterPro"/>
</dbReference>
<dbReference type="Pfam" id="PF08659">
    <property type="entry name" value="KR"/>
    <property type="match status" value="1"/>
</dbReference>
<feature type="domain" description="Ketosynthase family 3 (KS3)" evidence="12">
    <location>
        <begin position="34"/>
        <end position="468"/>
    </location>
</feature>
<dbReference type="SMART" id="SM00823">
    <property type="entry name" value="PKS_PP"/>
    <property type="match status" value="1"/>
</dbReference>
<evidence type="ECO:0000256" key="1">
    <source>
        <dbReference type="ARBA" id="ARBA00003299"/>
    </source>
</evidence>
<comment type="pathway">
    <text evidence="3">Antibiotic biosynthesis; bacillaene biosynthesis.</text>
</comment>
<dbReference type="SMART" id="SM00822">
    <property type="entry name" value="PKS_KR"/>
    <property type="match status" value="1"/>
</dbReference>
<evidence type="ECO:0000256" key="4">
    <source>
        <dbReference type="ARBA" id="ARBA00022450"/>
    </source>
</evidence>
<organism evidence="13 14">
    <name type="scientific">Paenibacillus durus</name>
    <name type="common">Paenibacillus azotofixans</name>
    <dbReference type="NCBI Taxonomy" id="44251"/>
    <lineage>
        <taxon>Bacteria</taxon>
        <taxon>Bacillati</taxon>
        <taxon>Bacillota</taxon>
        <taxon>Bacilli</taxon>
        <taxon>Bacillales</taxon>
        <taxon>Paenibacillaceae</taxon>
        <taxon>Paenibacillus</taxon>
    </lineage>
</organism>
<dbReference type="SUPFAM" id="SSF51735">
    <property type="entry name" value="NAD(P)-binding Rossmann-fold domains"/>
    <property type="match status" value="2"/>
</dbReference>
<evidence type="ECO:0000256" key="8">
    <source>
        <dbReference type="ARBA" id="ARBA00022737"/>
    </source>
</evidence>
<keyword evidence="8" id="KW-0677">Repeat</keyword>
<dbReference type="GO" id="GO:0006633">
    <property type="term" value="P:fatty acid biosynthetic process"/>
    <property type="evidence" value="ECO:0007669"/>
    <property type="project" value="InterPro"/>
</dbReference>
<dbReference type="RefSeq" id="WP_042206753.1">
    <property type="nucleotide sequence ID" value="NZ_CP009288.1"/>
</dbReference>
<dbReference type="Pfam" id="PF02801">
    <property type="entry name" value="Ketoacyl-synt_C"/>
    <property type="match status" value="1"/>
</dbReference>
<dbReference type="SMART" id="SM00825">
    <property type="entry name" value="PKS_KS"/>
    <property type="match status" value="1"/>
</dbReference>
<dbReference type="InterPro" id="IPR050091">
    <property type="entry name" value="PKS_NRPS_Biosynth_Enz"/>
</dbReference>
<dbReference type="Gene3D" id="1.10.1240.100">
    <property type="match status" value="1"/>
</dbReference>
<keyword evidence="7" id="KW-0808">Transferase</keyword>
<dbReference type="InterPro" id="IPR013217">
    <property type="entry name" value="Methyltransf_12"/>
</dbReference>
<dbReference type="SUPFAM" id="SSF47336">
    <property type="entry name" value="ACP-like"/>
    <property type="match status" value="1"/>
</dbReference>
<keyword evidence="4" id="KW-0596">Phosphopantetheine</keyword>
<dbReference type="InterPro" id="IPR016039">
    <property type="entry name" value="Thiolase-like"/>
</dbReference>
<dbReference type="GO" id="GO:0005886">
    <property type="term" value="C:plasma membrane"/>
    <property type="evidence" value="ECO:0007669"/>
    <property type="project" value="TreeGrafter"/>
</dbReference>
<dbReference type="InterPro" id="IPR036736">
    <property type="entry name" value="ACP-like_sf"/>
</dbReference>
<evidence type="ECO:0000313" key="13">
    <source>
        <dbReference type="EMBL" id="AIQ12933.1"/>
    </source>
</evidence>
<proteinExistence type="predicted"/>
<dbReference type="InterPro" id="IPR014031">
    <property type="entry name" value="Ketoacyl_synth_C"/>
</dbReference>
<dbReference type="STRING" id="44251.PDUR_14190"/>
<dbReference type="InterPro" id="IPR014030">
    <property type="entry name" value="Ketoacyl_synth_N"/>
</dbReference>
<dbReference type="EMBL" id="CP009288">
    <property type="protein sequence ID" value="AIQ12933.1"/>
    <property type="molecule type" value="Genomic_DNA"/>
</dbReference>
<dbReference type="eggNOG" id="COG3321">
    <property type="taxonomic scope" value="Bacteria"/>
</dbReference>
<evidence type="ECO:0000256" key="3">
    <source>
        <dbReference type="ARBA" id="ARBA00004789"/>
    </source>
</evidence>
<protein>
    <submittedName>
        <fullName evidence="13">Uncharacterized protein</fullName>
    </submittedName>
</protein>
<dbReference type="SUPFAM" id="SSF53901">
    <property type="entry name" value="Thiolase-like"/>
    <property type="match status" value="1"/>
</dbReference>
<evidence type="ECO:0000259" key="12">
    <source>
        <dbReference type="PROSITE" id="PS52004"/>
    </source>
</evidence>
<dbReference type="InterPro" id="IPR029063">
    <property type="entry name" value="SAM-dependent_MTases_sf"/>
</dbReference>
<dbReference type="GO" id="GO:0031177">
    <property type="term" value="F:phosphopantetheine binding"/>
    <property type="evidence" value="ECO:0007669"/>
    <property type="project" value="InterPro"/>
</dbReference>
<keyword evidence="14" id="KW-1185">Reference proteome</keyword>
<dbReference type="PANTHER" id="PTHR43775">
    <property type="entry name" value="FATTY ACID SYNTHASE"/>
    <property type="match status" value="1"/>
</dbReference>
<keyword evidence="6" id="KW-0597">Phosphoprotein</keyword>
<evidence type="ECO:0000313" key="14">
    <source>
        <dbReference type="Proteomes" id="UP000029409"/>
    </source>
</evidence>
<dbReference type="KEGG" id="pdu:PDUR_14190"/>
<dbReference type="InterPro" id="IPR020841">
    <property type="entry name" value="PKS_Beta-ketoAc_synthase_dom"/>
</dbReference>
<evidence type="ECO:0000256" key="2">
    <source>
        <dbReference type="ARBA" id="ARBA00004496"/>
    </source>
</evidence>
<dbReference type="InterPro" id="IPR036291">
    <property type="entry name" value="NAD(P)-bd_dom_sf"/>
</dbReference>
<dbReference type="PROSITE" id="PS00606">
    <property type="entry name" value="KS3_1"/>
    <property type="match status" value="1"/>
</dbReference>
<accession>A0A089HRH7</accession>
<dbReference type="SUPFAM" id="SSF53335">
    <property type="entry name" value="S-adenosyl-L-methionine-dependent methyltransferases"/>
    <property type="match status" value="1"/>
</dbReference>
<evidence type="ECO:0000259" key="11">
    <source>
        <dbReference type="PROSITE" id="PS50075"/>
    </source>
</evidence>
<dbReference type="InterPro" id="IPR054514">
    <property type="entry name" value="RhiE-like_linker"/>
</dbReference>
<dbReference type="InterPro" id="IPR013968">
    <property type="entry name" value="PKS_KR"/>
</dbReference>
<dbReference type="PROSITE" id="PS52004">
    <property type="entry name" value="KS3_2"/>
    <property type="match status" value="1"/>
</dbReference>
<dbReference type="SMART" id="SM01294">
    <property type="entry name" value="PKS_PP_betabranch"/>
    <property type="match status" value="1"/>
</dbReference>
<dbReference type="OrthoDB" id="9765680at2"/>
<dbReference type="InterPro" id="IPR057326">
    <property type="entry name" value="KR_dom"/>
</dbReference>
<keyword evidence="5" id="KW-0963">Cytoplasm</keyword>
<dbReference type="Pfam" id="PF08242">
    <property type="entry name" value="Methyltransf_12"/>
    <property type="match status" value="1"/>
</dbReference>
<sequence length="1670" mass="183829">MESSLKEHGQGSKSERDKKRKLLKQLLLERELYETDIAVIGVNGRYPDSPNLEEFWNHLQAGENCIREVPKERWDWKEHYDSSRKDKQKSYTKWAGFIEDIDKFDPLFFSISPFEAAGMDPNERLFLETVWATLEDAGYTGEKFAKANHKVGVFVGNNNSSYEWLSGAASARGIFTQAHSAYWSIANRVSYFFNFQGPSLALDTACSSSLTAIHLACESLRRKECKLAIAGGVNLILHPVHIARLCYWNMVTADDKCKSFGEGADGFVDGEGVGAVLLKPLADAVKDGDRIYGVIKGSAINSGGRTNGYTVPNPNAQAEVILDVLNKTGIDPRTISYIETHGTGTSMGDPIEIAGLSKAFNQYTRDKQFCPIGSVKSSIGHLESAAGIASFTKVLLQLKHKQLVPSIHCGTYNPEIDFAETPFYVQRESTAWEQPYLDGPDGRKSYPRRAGISSFGAGGTNAHLIVEEYVAGVPARSGGKGHKGPFIFVLSAKTADRLQQQAGNLLKYLRNNSPHSAEELEDIAYTLQTGREVFSERLAVVASNVQELMEALAAFHDSSALTGATYNGSVKTQSAPGSLGNGSAGKAFMEAAIKEQEWEQLARLWTMGADLDWHALYTHRAPAIVSLPTYPFFRERYWIEEGHAAKAPAAVTGAGEAEQSLQYYAPKWVLSPLSSAASAPVAGEKRPASVLLVYPDNHGGLARVITDFHQDCEVRSLVLGTVNRQLNLHSWEIDIYSADGLTRCMERFPAVDTVYFMGGIQPVPYALDDFEQLERLHKQGVLSLFRLVKALSKHPENLAQEIRLKVVTSNLHDVLPGELNQRPFTGGITGLVRTMSKEYPQIKISNVDISMPSHDSQWSEDDLALIVSELMEEPVVRDGEDVAVRSGERYVRRLFPAVLPETLAEPYAKDGVYVIIGGFGAIGYEMALHLAGTVNARLAIIGRSELDAGKQQQISALKERGGAVIYVQADISQADSLAQAFAGIKQRWGRIQGVFHSAMTYGEERLDTMSEETLQASVAPKIAGSVSLYHALKNEEPDFVVFFSSGQSFTGNPGRGHYGAGCNFEDAFAASWNREVRYDVKVINWGFWRNNDTQLSEEIHQTFSQLGIYPIYPEEGLQAVKQLISSGAEQILAFKVKPFVLDLMNVDPHQRIDYASRSAALDFGRIKELAAGIMPPQDHIEDAEAAMAALNEYLLLSAFQRMGVFTRSGEYFSKSRLCGQLGVTLGYSRLLSALLNILKRGGYLEISEDVIRCTDRISDPKTIRELAQLEAKKDYLTFVYPEVKALVELASVCLINAPALLRGKISAAEFMFPNSSMELVEGVYKGNAAADYFNELMVLAVTEYVESTLPQLSKGEKLKIIEVGAGTGGTSQLVLKALAKYGDRISYLYTDVSGAFIQHGKTVFGPSYDFMDFKILDVEKDVQQQGFPQGEYHLAIAANILHATVNMRDTLENVRTLLKESGSLILNEATQVNDFLTVTFGMLEGWWLYEDEADRLEDSPLLSEELWVKTLTSAGYSAPTALVETGGSKRGLFQNIILARRAGGHESHRTVSTPGIISNRSTSIPSSRVSHSSAPALAPDEPDKGIGLNALQQAVKELIAGVIQIPLDRLDPELPLMDYGVDSIFAVKIVDLINEQMGLNLKSTVLFDHPTLKKLAGYIFLEKERDIQHV</sequence>
<dbReference type="InterPro" id="IPR020806">
    <property type="entry name" value="PKS_PP-bd"/>
</dbReference>
<dbReference type="Gene3D" id="3.40.47.10">
    <property type="match status" value="1"/>
</dbReference>
<dbReference type="Gene3D" id="3.40.50.720">
    <property type="entry name" value="NAD(P)-binding Rossmann-like Domain"/>
    <property type="match status" value="1"/>
</dbReference>
<dbReference type="Pfam" id="PF22336">
    <property type="entry name" value="RhiE-like_linker"/>
    <property type="match status" value="1"/>
</dbReference>
<evidence type="ECO:0000256" key="10">
    <source>
        <dbReference type="SAM" id="MobiDB-lite"/>
    </source>
</evidence>
<dbReference type="Gene3D" id="3.40.50.150">
    <property type="entry name" value="Vaccinia Virus protein VP39"/>
    <property type="match status" value="1"/>
</dbReference>
<dbReference type="Gene3D" id="1.10.1200.10">
    <property type="entry name" value="ACP-like"/>
    <property type="match status" value="1"/>
</dbReference>
<feature type="domain" description="Carrier" evidence="11">
    <location>
        <begin position="1586"/>
        <end position="1663"/>
    </location>
</feature>
<name>A0A089HRH7_PAEDU</name>
<dbReference type="PROSITE" id="PS50075">
    <property type="entry name" value="CARRIER"/>
    <property type="match status" value="1"/>
</dbReference>
<dbReference type="GO" id="GO:0005737">
    <property type="term" value="C:cytoplasm"/>
    <property type="evidence" value="ECO:0007669"/>
    <property type="project" value="UniProtKB-SubCell"/>
</dbReference>
<dbReference type="InterPro" id="IPR018201">
    <property type="entry name" value="Ketoacyl_synth_AS"/>
</dbReference>
<dbReference type="PANTHER" id="PTHR43775:SF37">
    <property type="entry name" value="SI:DKEY-61P9.11"/>
    <property type="match status" value="1"/>
</dbReference>
<evidence type="ECO:0000256" key="6">
    <source>
        <dbReference type="ARBA" id="ARBA00022553"/>
    </source>
</evidence>
<dbReference type="FunFam" id="3.40.47.10:FF:000019">
    <property type="entry name" value="Polyketide synthase type I"/>
    <property type="match status" value="1"/>
</dbReference>
<feature type="compositionally biased region" description="Polar residues" evidence="10">
    <location>
        <begin position="1550"/>
        <end position="1573"/>
    </location>
</feature>
<dbReference type="Pfam" id="PF00550">
    <property type="entry name" value="PP-binding"/>
    <property type="match status" value="1"/>
</dbReference>
<dbReference type="GO" id="GO:0071770">
    <property type="term" value="P:DIM/DIP cell wall layer assembly"/>
    <property type="evidence" value="ECO:0007669"/>
    <property type="project" value="TreeGrafter"/>
</dbReference>
<reference evidence="13 14" key="1">
    <citation type="submission" date="2014-08" db="EMBL/GenBank/DDBJ databases">
        <title>Comparative genomics of the Paenibacillus odorifer group.</title>
        <authorList>
            <person name="den Bakker H.C."/>
            <person name="Tsai Y.-C."/>
            <person name="Martin N."/>
            <person name="Korlach J."/>
            <person name="Wiedmann M."/>
        </authorList>
    </citation>
    <scope>NUCLEOTIDE SEQUENCE [LARGE SCALE GENOMIC DNA]</scope>
    <source>
        <strain evidence="13 14">DSM 1735</strain>
    </source>
</reference>
<keyword evidence="9" id="KW-0511">Multifunctional enzyme</keyword>
<evidence type="ECO:0000256" key="9">
    <source>
        <dbReference type="ARBA" id="ARBA00023268"/>
    </source>
</evidence>
<dbReference type="InterPro" id="IPR009081">
    <property type="entry name" value="PP-bd_ACP"/>
</dbReference>
<evidence type="ECO:0000256" key="5">
    <source>
        <dbReference type="ARBA" id="ARBA00022490"/>
    </source>
</evidence>
<comment type="subcellular location">
    <subcellularLocation>
        <location evidence="2">Cytoplasm</location>
    </subcellularLocation>
</comment>
<dbReference type="CDD" id="cd00833">
    <property type="entry name" value="PKS"/>
    <property type="match status" value="1"/>
</dbReference>
<dbReference type="CDD" id="cd08953">
    <property type="entry name" value="KR_2_SDR_x"/>
    <property type="match status" value="1"/>
</dbReference>
<dbReference type="GO" id="GO:0004312">
    <property type="term" value="F:fatty acid synthase activity"/>
    <property type="evidence" value="ECO:0007669"/>
    <property type="project" value="TreeGrafter"/>
</dbReference>
<feature type="region of interest" description="Disordered" evidence="10">
    <location>
        <begin position="1547"/>
        <end position="1578"/>
    </location>
</feature>
<comment type="function">
    <text evidence="1">Involved in some intermediate steps for the synthesis of the antibiotic polyketide bacillaene which is involved in secondary metabolism.</text>
</comment>
<gene>
    <name evidence="13" type="ORF">PDUR_14190</name>
</gene>
<dbReference type="CDD" id="cd02440">
    <property type="entry name" value="AdoMet_MTases"/>
    <property type="match status" value="1"/>
</dbReference>
<evidence type="ECO:0000256" key="7">
    <source>
        <dbReference type="ARBA" id="ARBA00022679"/>
    </source>
</evidence>
<dbReference type="Proteomes" id="UP000029409">
    <property type="component" value="Chromosome"/>
</dbReference>
<dbReference type="Pfam" id="PF00109">
    <property type="entry name" value="ketoacyl-synt"/>
    <property type="match status" value="1"/>
</dbReference>